<evidence type="ECO:0000256" key="5">
    <source>
        <dbReference type="ARBA" id="ARBA00022741"/>
    </source>
</evidence>
<dbReference type="NCBIfam" id="TIGR01494">
    <property type="entry name" value="ATPase_P-type"/>
    <property type="match status" value="1"/>
</dbReference>
<dbReference type="GO" id="GO:0005524">
    <property type="term" value="F:ATP binding"/>
    <property type="evidence" value="ECO:0007669"/>
    <property type="project" value="UniProtKB-UniRule"/>
</dbReference>
<dbReference type="PRINTS" id="PR00941">
    <property type="entry name" value="CDATPASE"/>
</dbReference>
<dbReference type="GO" id="GO:0055085">
    <property type="term" value="P:transmembrane transport"/>
    <property type="evidence" value="ECO:0000318"/>
    <property type="project" value="GO_Central"/>
</dbReference>
<sequence length="1465" mass="159153">MPGVEVQAPVALPIVEPAPLPPRCQKHGVGDHYMVLENGRFAYLSMPPQFSTVAMAAKLCVLDHRRDLRGGWDPLALCCLQEVGHVHAHVHQGESTQDIFLEQCMEDAGCALPMVRELAGSIKHVPTEVDHHHGTENCGHDLIAHGDHFDCLVPLHDGSYMLSHAQRTETGNQKFIEHGRLVKVGETLGKLKRRPKQLLDLFSFESPRKQGYEILSNVQTSLESCNKEKILKKKAAGLQSSRISKYRTPKNKVENQCCTEKKEEHWHDTTVTIPKTSKTTGLSKTTIDVMGICCPNEVPLIKKLLEPIPGVEEVSVNVTSKTVTVLHDQLSASSSKLVKALNDASMVASVHQRGEWKAAQKWPSPWTIASGILLGVSFFQYLYHPLKWVALGSVGVGIPPLVLRSIAAMKSFILDINILMLIAVGGAIGLGDYLEAGSIAFLFTLADWLESRSSDKARAAIAAVVDLAPRSATLLSSGMGVRVEEVKVGTLLTVKAGELVPIDGTVTSGKCNVDESSLTGESLPVEKDVGSIVWAGTVNMSGHMTVKTTALAEDSAVSRMVRLVEEAQTQRSRTELLVEQIAKYYTPGIVLAAIIIAVVPWALHVHSQRHWLYLALVLLVVACPCALVISTPVVTTCGIAQAARLGLLLKGGSHLEILGKLKVVALDKTGTLSEGHFRVTDIVGLDGGSNIHQILHWIASVENKASHPMATALVSFANQNGVKPSEHVTDFEVIVGEGVKANVNGRIIHIGNARMANRLGWDKAVAKEMIHLWSSQGATVGWIGVDNMAVGVYGVADQLRTEAVEAVRNLKKLGIKVAMLTGDSASAASFAHKKIGEIEIHAQLLPEDKVHMIQELKKYGTTAMVGDGINDAPALAAADVGIAMGVAGSAVAMETADVALMTNDLRKLAIAVELGRNCRWKIGQNVTLSFVTKIVIIGLAASGYASLWTAVMADVGTCLLVIFNSMRLLRPNSCSDHCCTTKEKQKAAQCATQHLSIQGKADNCCSKSVVNKMLPDDRVINLCDDTLCSDPLTQAPRSIFPWLKKHHGHHRSDHLHEVDKSIENEKLSIIGKQLTLDCTSSASCCSSSSCHESESGAQNGKEKSHLNSLTERVGREEHHKGEDECAGSKSIFVDKKLTMPKQENSSQSVNRFSNEELLIKIDEVSKGERKFRDKCNYDLPSIDSSHSHEDMQHEHLPIQETQFEQQLRKTEHPALAEDQRDSSACKKLFHETSWVGICSKNLSIETPQKQQEETHDPTSEVTSPCGLAVFSSLDIFAGKAQIDGLILESNLCAKAYNGPKVHSSRPNSARKNVHDSLKKTNSAMVVPTPFPASKDITKETNAGNDYSEMLVCLEAFKIPIQTDIETNYRACDPTDTSNNKLSAVFKPSHEASNGVQSLMPESSPSKTGSVLRIRVSDQSERVSVTEGKLLNKNSRLPVLKHSVSDRTLSTIDTVGHPHSLDKPDP</sequence>
<reference evidence="13 15" key="2">
    <citation type="journal article" date="2018" name="Plant J.">
        <title>The Physcomitrella patens chromosome-scale assembly reveals moss genome structure and evolution.</title>
        <authorList>
            <person name="Lang D."/>
            <person name="Ullrich K.K."/>
            <person name="Murat F."/>
            <person name="Fuchs J."/>
            <person name="Jenkins J."/>
            <person name="Haas F.B."/>
            <person name="Piednoel M."/>
            <person name="Gundlach H."/>
            <person name="Van Bel M."/>
            <person name="Meyberg R."/>
            <person name="Vives C."/>
            <person name="Morata J."/>
            <person name="Symeonidi A."/>
            <person name="Hiss M."/>
            <person name="Muchero W."/>
            <person name="Kamisugi Y."/>
            <person name="Saleh O."/>
            <person name="Blanc G."/>
            <person name="Decker E.L."/>
            <person name="van Gessel N."/>
            <person name="Grimwood J."/>
            <person name="Hayes R.D."/>
            <person name="Graham S.W."/>
            <person name="Gunter L.E."/>
            <person name="McDaniel S.F."/>
            <person name="Hoernstein S.N.W."/>
            <person name="Larsson A."/>
            <person name="Li F.W."/>
            <person name="Perroud P.F."/>
            <person name="Phillips J."/>
            <person name="Ranjan P."/>
            <person name="Rokshar D.S."/>
            <person name="Rothfels C.J."/>
            <person name="Schneider L."/>
            <person name="Shu S."/>
            <person name="Stevenson D.W."/>
            <person name="Thummler F."/>
            <person name="Tillich M."/>
            <person name="Villarreal Aguilar J.C."/>
            <person name="Widiez T."/>
            <person name="Wong G.K."/>
            <person name="Wymore A."/>
            <person name="Zhang Y."/>
            <person name="Zimmer A.D."/>
            <person name="Quatrano R.S."/>
            <person name="Mayer K.F.X."/>
            <person name="Goodstein D."/>
            <person name="Casacuberta J.M."/>
            <person name="Vandepoele K."/>
            <person name="Reski R."/>
            <person name="Cuming A.C."/>
            <person name="Tuskan G.A."/>
            <person name="Maumus F."/>
            <person name="Salse J."/>
            <person name="Schmutz J."/>
            <person name="Rensing S.A."/>
        </authorList>
    </citation>
    <scope>NUCLEOTIDE SEQUENCE [LARGE SCALE GENOMIC DNA]</scope>
    <source>
        <strain evidence="14 15">cv. Gransden 2004</strain>
    </source>
</reference>
<keyword evidence="4 10" id="KW-0479">Metal-binding</keyword>
<dbReference type="PRINTS" id="PR00119">
    <property type="entry name" value="CATATPASE"/>
</dbReference>
<dbReference type="Pfam" id="PF00702">
    <property type="entry name" value="Hydrolase"/>
    <property type="match status" value="1"/>
</dbReference>
<keyword evidence="9 10" id="KW-0472">Membrane</keyword>
<evidence type="ECO:0000256" key="8">
    <source>
        <dbReference type="ARBA" id="ARBA00022989"/>
    </source>
</evidence>
<evidence type="ECO:0000256" key="11">
    <source>
        <dbReference type="SAM" id="MobiDB-lite"/>
    </source>
</evidence>
<dbReference type="InterPro" id="IPR027256">
    <property type="entry name" value="P-typ_ATPase_IB"/>
</dbReference>
<feature type="transmembrane region" description="Helical" evidence="10">
    <location>
        <begin position="610"/>
        <end position="629"/>
    </location>
</feature>
<dbReference type="GO" id="GO:0022857">
    <property type="term" value="F:transmembrane transporter activity"/>
    <property type="evidence" value="ECO:0000318"/>
    <property type="project" value="GO_Central"/>
</dbReference>
<dbReference type="SUPFAM" id="SSF56784">
    <property type="entry name" value="HAD-like"/>
    <property type="match status" value="1"/>
</dbReference>
<dbReference type="Pfam" id="PF00403">
    <property type="entry name" value="HMA"/>
    <property type="match status" value="1"/>
</dbReference>
<dbReference type="NCBIfam" id="TIGR01525">
    <property type="entry name" value="ATPase-IB_hvy"/>
    <property type="match status" value="1"/>
</dbReference>
<evidence type="ECO:0000313" key="15">
    <source>
        <dbReference type="Proteomes" id="UP000006727"/>
    </source>
</evidence>
<keyword evidence="7" id="KW-1278">Translocase</keyword>
<dbReference type="Gene3D" id="3.40.1110.10">
    <property type="entry name" value="Calcium-transporting ATPase, cytoplasmic domain N"/>
    <property type="match status" value="1"/>
</dbReference>
<dbReference type="PROSITE" id="PS50846">
    <property type="entry name" value="HMA_2"/>
    <property type="match status" value="1"/>
</dbReference>
<feature type="transmembrane region" description="Helical" evidence="10">
    <location>
        <begin position="418"/>
        <end position="443"/>
    </location>
</feature>
<protein>
    <recommendedName>
        <fullName evidence="12">HMA domain-containing protein</fullName>
    </recommendedName>
</protein>
<dbReference type="InterPro" id="IPR023214">
    <property type="entry name" value="HAD_sf"/>
</dbReference>
<evidence type="ECO:0000313" key="13">
    <source>
        <dbReference type="EMBL" id="PNR53066.1"/>
    </source>
</evidence>
<dbReference type="SUPFAM" id="SSF81665">
    <property type="entry name" value="Calcium ATPase, transmembrane domain M"/>
    <property type="match status" value="1"/>
</dbReference>
<dbReference type="Proteomes" id="UP000006727">
    <property type="component" value="Chromosome 6"/>
</dbReference>
<evidence type="ECO:0000256" key="3">
    <source>
        <dbReference type="ARBA" id="ARBA00022692"/>
    </source>
</evidence>
<dbReference type="SFLD" id="SFLDF00027">
    <property type="entry name" value="p-type_atpase"/>
    <property type="match status" value="1"/>
</dbReference>
<name>A0A2K1KH08_PHYPA</name>
<dbReference type="SFLD" id="SFLDS00003">
    <property type="entry name" value="Haloacid_Dehalogenase"/>
    <property type="match status" value="1"/>
</dbReference>
<keyword evidence="5 10" id="KW-0547">Nucleotide-binding</keyword>
<evidence type="ECO:0000256" key="9">
    <source>
        <dbReference type="ARBA" id="ARBA00023136"/>
    </source>
</evidence>
<dbReference type="Gramene" id="Pp3c6_24750V3.1">
    <property type="protein sequence ID" value="Pp3c6_24750V3.1"/>
    <property type="gene ID" value="Pp3c6_24750"/>
</dbReference>
<organism evidence="13">
    <name type="scientific">Physcomitrium patens</name>
    <name type="common">Spreading-leaved earth moss</name>
    <name type="synonym">Physcomitrella patens</name>
    <dbReference type="NCBI Taxonomy" id="3218"/>
    <lineage>
        <taxon>Eukaryota</taxon>
        <taxon>Viridiplantae</taxon>
        <taxon>Streptophyta</taxon>
        <taxon>Embryophyta</taxon>
        <taxon>Bryophyta</taxon>
        <taxon>Bryophytina</taxon>
        <taxon>Bryopsida</taxon>
        <taxon>Funariidae</taxon>
        <taxon>Funariales</taxon>
        <taxon>Funariaceae</taxon>
        <taxon>Physcomitrium</taxon>
    </lineage>
</organism>
<dbReference type="GO" id="GO:0019829">
    <property type="term" value="F:ATPase-coupled monoatomic cation transmembrane transporter activity"/>
    <property type="evidence" value="ECO:0007669"/>
    <property type="project" value="InterPro"/>
</dbReference>
<dbReference type="InterPro" id="IPR044492">
    <property type="entry name" value="P_typ_ATPase_HD_dom"/>
</dbReference>
<dbReference type="EnsemblPlants" id="Pp3c6_24750V3.1">
    <property type="protein sequence ID" value="Pp3c6_24750V3.1"/>
    <property type="gene ID" value="Pp3c6_24750"/>
</dbReference>
<dbReference type="KEGG" id="ppp:112283227"/>
<reference evidence="13 15" key="1">
    <citation type="journal article" date="2008" name="Science">
        <title>The Physcomitrella genome reveals evolutionary insights into the conquest of land by plants.</title>
        <authorList>
            <person name="Rensing S."/>
            <person name="Lang D."/>
            <person name="Zimmer A."/>
            <person name="Terry A."/>
            <person name="Salamov A."/>
            <person name="Shapiro H."/>
            <person name="Nishiyama T."/>
            <person name="Perroud P.-F."/>
            <person name="Lindquist E."/>
            <person name="Kamisugi Y."/>
            <person name="Tanahashi T."/>
            <person name="Sakakibara K."/>
            <person name="Fujita T."/>
            <person name="Oishi K."/>
            <person name="Shin-I T."/>
            <person name="Kuroki Y."/>
            <person name="Toyoda A."/>
            <person name="Suzuki Y."/>
            <person name="Hashimoto A."/>
            <person name="Yamaguchi K."/>
            <person name="Sugano A."/>
            <person name="Kohara Y."/>
            <person name="Fujiyama A."/>
            <person name="Anterola A."/>
            <person name="Aoki S."/>
            <person name="Ashton N."/>
            <person name="Barbazuk W.B."/>
            <person name="Barker E."/>
            <person name="Bennetzen J."/>
            <person name="Bezanilla M."/>
            <person name="Blankenship R."/>
            <person name="Cho S.H."/>
            <person name="Dutcher S."/>
            <person name="Estelle M."/>
            <person name="Fawcett J.A."/>
            <person name="Gundlach H."/>
            <person name="Hanada K."/>
            <person name="Heyl A."/>
            <person name="Hicks K.A."/>
            <person name="Hugh J."/>
            <person name="Lohr M."/>
            <person name="Mayer K."/>
            <person name="Melkozernov A."/>
            <person name="Murata T."/>
            <person name="Nelson D."/>
            <person name="Pils B."/>
            <person name="Prigge M."/>
            <person name="Reiss B."/>
            <person name="Renner T."/>
            <person name="Rombauts S."/>
            <person name="Rushton P."/>
            <person name="Sanderfoot A."/>
            <person name="Schween G."/>
            <person name="Shiu S.-H."/>
            <person name="Stueber K."/>
            <person name="Theodoulou F.L."/>
            <person name="Tu H."/>
            <person name="Van de Peer Y."/>
            <person name="Verrier P.J."/>
            <person name="Waters E."/>
            <person name="Wood A."/>
            <person name="Yang L."/>
            <person name="Cove D."/>
            <person name="Cuming A."/>
            <person name="Hasebe M."/>
            <person name="Lucas S."/>
            <person name="Mishler D.B."/>
            <person name="Reski R."/>
            <person name="Grigoriev I."/>
            <person name="Quatrano R.S."/>
            <person name="Boore J.L."/>
        </authorList>
    </citation>
    <scope>NUCLEOTIDE SEQUENCE [LARGE SCALE GENOMIC DNA]</scope>
    <source>
        <strain evidence="14 15">cv. Gransden 2004</strain>
    </source>
</reference>
<dbReference type="GeneID" id="112283227"/>
<dbReference type="FunFam" id="2.70.150.10:FF:000002">
    <property type="entry name" value="Copper-transporting ATPase 1, putative"/>
    <property type="match status" value="1"/>
</dbReference>
<dbReference type="EMBL" id="ABEU02000006">
    <property type="protein sequence ID" value="PNR53066.1"/>
    <property type="molecule type" value="Genomic_DNA"/>
</dbReference>
<evidence type="ECO:0000256" key="10">
    <source>
        <dbReference type="RuleBase" id="RU362081"/>
    </source>
</evidence>
<dbReference type="FunFam" id="3.30.70.100:FF:000022">
    <property type="entry name" value="Putative cadmium/zinc-transporting ATPase 3"/>
    <property type="match status" value="1"/>
</dbReference>
<feature type="compositionally biased region" description="Basic and acidic residues" evidence="11">
    <location>
        <begin position="1112"/>
        <end position="1123"/>
    </location>
</feature>
<keyword evidence="6 10" id="KW-0067">ATP-binding</keyword>
<dbReference type="InterPro" id="IPR023298">
    <property type="entry name" value="ATPase_P-typ_TM_dom_sf"/>
</dbReference>
<comment type="subcellular location">
    <subcellularLocation>
        <location evidence="1">Membrane</location>
        <topology evidence="1">Multi-pass membrane protein</topology>
    </subcellularLocation>
</comment>
<dbReference type="Gene3D" id="3.30.70.100">
    <property type="match status" value="1"/>
</dbReference>
<evidence type="ECO:0000256" key="2">
    <source>
        <dbReference type="ARBA" id="ARBA00006024"/>
    </source>
</evidence>
<keyword evidence="15" id="KW-1185">Reference proteome</keyword>
<dbReference type="RefSeq" id="XP_024377456.1">
    <property type="nucleotide sequence ID" value="XM_024521688.2"/>
</dbReference>
<dbReference type="STRING" id="3218.A0A2K1KH08"/>
<dbReference type="SFLD" id="SFLDG00002">
    <property type="entry name" value="C1.7:_P-type_atpase_like"/>
    <property type="match status" value="1"/>
</dbReference>
<evidence type="ECO:0000313" key="14">
    <source>
        <dbReference type="EnsemblPlants" id="Pp3c6_24750V3.1"/>
    </source>
</evidence>
<dbReference type="InterPro" id="IPR051014">
    <property type="entry name" value="Cation_Transport_ATPase_IB"/>
</dbReference>
<dbReference type="InterPro" id="IPR006121">
    <property type="entry name" value="HMA_dom"/>
</dbReference>
<dbReference type="GO" id="GO:0046872">
    <property type="term" value="F:metal ion binding"/>
    <property type="evidence" value="ECO:0007669"/>
    <property type="project" value="UniProtKB-KW"/>
</dbReference>
<dbReference type="Gramene" id="Pp3c6_24750V3.2">
    <property type="protein sequence ID" value="Pp3c6_24750V3.2"/>
    <property type="gene ID" value="Pp3c6_24750"/>
</dbReference>
<feature type="region of interest" description="Disordered" evidence="11">
    <location>
        <begin position="1092"/>
        <end position="1126"/>
    </location>
</feature>
<comment type="similarity">
    <text evidence="2 10">Belongs to the cation transport ATPase (P-type) (TC 3.A.3) family. Type IB subfamily.</text>
</comment>
<dbReference type="OMA" id="AGCALPM"/>
<dbReference type="CDD" id="cd02079">
    <property type="entry name" value="P-type_ATPase_HM"/>
    <property type="match status" value="1"/>
</dbReference>
<dbReference type="InterPro" id="IPR001757">
    <property type="entry name" value="P_typ_ATPase"/>
</dbReference>
<dbReference type="PANTHER" id="PTHR48085">
    <property type="entry name" value="CADMIUM/ZINC-TRANSPORTING ATPASE HMA2-RELATED"/>
    <property type="match status" value="1"/>
</dbReference>
<dbReference type="InterPro" id="IPR036163">
    <property type="entry name" value="HMA_dom_sf"/>
</dbReference>
<feature type="transmembrane region" description="Helical" evidence="10">
    <location>
        <begin position="584"/>
        <end position="603"/>
    </location>
</feature>
<dbReference type="GO" id="GO:0016020">
    <property type="term" value="C:membrane"/>
    <property type="evidence" value="ECO:0000318"/>
    <property type="project" value="GO_Central"/>
</dbReference>
<dbReference type="InterPro" id="IPR059000">
    <property type="entry name" value="ATPase_P-type_domA"/>
</dbReference>
<proteinExistence type="inferred from homology"/>
<evidence type="ECO:0000259" key="12">
    <source>
        <dbReference type="PROSITE" id="PS50846"/>
    </source>
</evidence>
<dbReference type="Gene3D" id="2.70.150.10">
    <property type="entry name" value="Calcium-transporting ATPase, cytoplasmic transduction domain A"/>
    <property type="match status" value="1"/>
</dbReference>
<keyword evidence="8 10" id="KW-1133">Transmembrane helix</keyword>
<dbReference type="Gene3D" id="3.40.50.1000">
    <property type="entry name" value="HAD superfamily/HAD-like"/>
    <property type="match status" value="1"/>
</dbReference>
<dbReference type="EnsemblPlants" id="Pp3c6_24750V3.2">
    <property type="protein sequence ID" value="Pp3c6_24750V3.2"/>
    <property type="gene ID" value="Pp3c6_24750"/>
</dbReference>
<dbReference type="PANTHER" id="PTHR48085:SF5">
    <property type="entry name" value="CADMIUM_ZINC-TRANSPORTING ATPASE HMA4-RELATED"/>
    <property type="match status" value="1"/>
</dbReference>
<evidence type="ECO:0000256" key="7">
    <source>
        <dbReference type="ARBA" id="ARBA00022967"/>
    </source>
</evidence>
<reference evidence="14" key="3">
    <citation type="submission" date="2020-12" db="UniProtKB">
        <authorList>
            <consortium name="EnsemblPlants"/>
        </authorList>
    </citation>
    <scope>IDENTIFICATION</scope>
</reference>
<accession>A0A2K1KH08</accession>
<dbReference type="SUPFAM" id="SSF55008">
    <property type="entry name" value="HMA, heavy metal-associated domain"/>
    <property type="match status" value="1"/>
</dbReference>
<feature type="transmembrane region" description="Helical" evidence="10">
    <location>
        <begin position="934"/>
        <end position="963"/>
    </location>
</feature>
<keyword evidence="3 10" id="KW-0812">Transmembrane</keyword>
<dbReference type="SUPFAM" id="SSF81653">
    <property type="entry name" value="Calcium ATPase, transduction domain A"/>
    <property type="match status" value="1"/>
</dbReference>
<dbReference type="CDD" id="cd00371">
    <property type="entry name" value="HMA"/>
    <property type="match status" value="1"/>
</dbReference>
<dbReference type="InterPro" id="IPR036412">
    <property type="entry name" value="HAD-like_sf"/>
</dbReference>
<dbReference type="Pfam" id="PF00122">
    <property type="entry name" value="E1-E2_ATPase"/>
    <property type="match status" value="1"/>
</dbReference>
<evidence type="ECO:0000256" key="1">
    <source>
        <dbReference type="ARBA" id="ARBA00004141"/>
    </source>
</evidence>
<evidence type="ECO:0000256" key="6">
    <source>
        <dbReference type="ARBA" id="ARBA00022840"/>
    </source>
</evidence>
<dbReference type="InterPro" id="IPR023299">
    <property type="entry name" value="ATPase_P-typ_cyto_dom_N"/>
</dbReference>
<dbReference type="OrthoDB" id="432719at2759"/>
<feature type="transmembrane region" description="Helical" evidence="10">
    <location>
        <begin position="362"/>
        <end position="382"/>
    </location>
</feature>
<dbReference type="PaxDb" id="3218-PP1S53_207V6.1"/>
<dbReference type="FunCoup" id="A0A2K1KH08">
    <property type="interactions" value="50"/>
</dbReference>
<feature type="domain" description="HMA" evidence="12">
    <location>
        <begin position="283"/>
        <end position="349"/>
    </location>
</feature>
<dbReference type="GO" id="GO:0016887">
    <property type="term" value="F:ATP hydrolysis activity"/>
    <property type="evidence" value="ECO:0007669"/>
    <property type="project" value="InterPro"/>
</dbReference>
<evidence type="ECO:0000256" key="4">
    <source>
        <dbReference type="ARBA" id="ARBA00022723"/>
    </source>
</evidence>
<gene>
    <name evidence="14" type="primary">LOC112283227</name>
    <name evidence="13" type="ORF">PHYPA_009441</name>
</gene>
<dbReference type="InterPro" id="IPR008250">
    <property type="entry name" value="ATPase_P-typ_transduc_dom_A_sf"/>
</dbReference>
<feature type="transmembrane region" description="Helical" evidence="10">
    <location>
        <begin position="388"/>
        <end position="406"/>
    </location>
</feature>